<name>A0ABR4PG45_9HELO</name>
<evidence type="ECO:0000256" key="4">
    <source>
        <dbReference type="ARBA" id="ARBA00022691"/>
    </source>
</evidence>
<dbReference type="Pfam" id="PF00145">
    <property type="entry name" value="DNA_methylase"/>
    <property type="match status" value="1"/>
</dbReference>
<dbReference type="PANTHER" id="PTHR10629:SF52">
    <property type="entry name" value="DNA (CYTOSINE-5)-METHYLTRANSFERASE 1"/>
    <property type="match status" value="1"/>
</dbReference>
<keyword evidence="3 5" id="KW-0808">Transferase</keyword>
<dbReference type="InterPro" id="IPR050390">
    <property type="entry name" value="C5-Methyltransferase"/>
</dbReference>
<gene>
    <name evidence="7" type="ORF">PVAG01_06452</name>
</gene>
<evidence type="ECO:0000313" key="8">
    <source>
        <dbReference type="Proteomes" id="UP001629113"/>
    </source>
</evidence>
<dbReference type="InterPro" id="IPR029063">
    <property type="entry name" value="SAM-dependent_MTases_sf"/>
</dbReference>
<evidence type="ECO:0000256" key="1">
    <source>
        <dbReference type="ARBA" id="ARBA00011975"/>
    </source>
</evidence>
<dbReference type="GO" id="GO:0032259">
    <property type="term" value="P:methylation"/>
    <property type="evidence" value="ECO:0007669"/>
    <property type="project" value="UniProtKB-KW"/>
</dbReference>
<dbReference type="PANTHER" id="PTHR10629">
    <property type="entry name" value="CYTOSINE-SPECIFIC METHYLTRANSFERASE"/>
    <property type="match status" value="1"/>
</dbReference>
<evidence type="ECO:0000313" key="7">
    <source>
        <dbReference type="EMBL" id="KAL3422296.1"/>
    </source>
</evidence>
<feature type="compositionally biased region" description="Basic and acidic residues" evidence="6">
    <location>
        <begin position="648"/>
        <end position="659"/>
    </location>
</feature>
<dbReference type="EMBL" id="JBFCZG010000005">
    <property type="protein sequence ID" value="KAL3422296.1"/>
    <property type="molecule type" value="Genomic_DNA"/>
</dbReference>
<evidence type="ECO:0000256" key="6">
    <source>
        <dbReference type="SAM" id="MobiDB-lite"/>
    </source>
</evidence>
<proteinExistence type="inferred from homology"/>
<dbReference type="InterPro" id="IPR031303">
    <property type="entry name" value="C5_meth_CS"/>
</dbReference>
<evidence type="ECO:0000256" key="2">
    <source>
        <dbReference type="ARBA" id="ARBA00022603"/>
    </source>
</evidence>
<comment type="similarity">
    <text evidence="5">Belongs to the class I-like SAM-binding methyltransferase superfamily. C5-methyltransferase family.</text>
</comment>
<dbReference type="SUPFAM" id="SSF53335">
    <property type="entry name" value="S-adenosyl-L-methionine-dependent methyltransferases"/>
    <property type="match status" value="1"/>
</dbReference>
<feature type="compositionally biased region" description="Low complexity" evidence="6">
    <location>
        <begin position="36"/>
        <end position="45"/>
    </location>
</feature>
<dbReference type="PROSITE" id="PS51679">
    <property type="entry name" value="SAM_MT_C5"/>
    <property type="match status" value="1"/>
</dbReference>
<dbReference type="InterPro" id="IPR018117">
    <property type="entry name" value="C5_DNA_meth_AS"/>
</dbReference>
<protein>
    <recommendedName>
        <fullName evidence="1">DNA (cytosine-5-)-methyltransferase</fullName>
        <ecNumber evidence="1">2.1.1.37</ecNumber>
    </recommendedName>
</protein>
<comment type="caution">
    <text evidence="7">The sequence shown here is derived from an EMBL/GenBank/DDBJ whole genome shotgun (WGS) entry which is preliminary data.</text>
</comment>
<dbReference type="InterPro" id="IPR001525">
    <property type="entry name" value="C5_MeTfrase"/>
</dbReference>
<feature type="region of interest" description="Disordered" evidence="6">
    <location>
        <begin position="1"/>
        <end position="45"/>
    </location>
</feature>
<reference evidence="7 8" key="1">
    <citation type="submission" date="2024-06" db="EMBL/GenBank/DDBJ databases">
        <title>Complete genome of Phlyctema vagabunda strain 19-DSS-EL-015.</title>
        <authorList>
            <person name="Fiorenzani C."/>
        </authorList>
    </citation>
    <scope>NUCLEOTIDE SEQUENCE [LARGE SCALE GENOMIC DNA]</scope>
    <source>
        <strain evidence="7 8">19-DSS-EL-015</strain>
    </source>
</reference>
<evidence type="ECO:0000256" key="5">
    <source>
        <dbReference type="PROSITE-ProRule" id="PRU01016"/>
    </source>
</evidence>
<keyword evidence="2 5" id="KW-0489">Methyltransferase</keyword>
<organism evidence="7 8">
    <name type="scientific">Phlyctema vagabunda</name>
    <dbReference type="NCBI Taxonomy" id="108571"/>
    <lineage>
        <taxon>Eukaryota</taxon>
        <taxon>Fungi</taxon>
        <taxon>Dikarya</taxon>
        <taxon>Ascomycota</taxon>
        <taxon>Pezizomycotina</taxon>
        <taxon>Leotiomycetes</taxon>
        <taxon>Helotiales</taxon>
        <taxon>Dermateaceae</taxon>
        <taxon>Phlyctema</taxon>
    </lineage>
</organism>
<dbReference type="Proteomes" id="UP001629113">
    <property type="component" value="Unassembled WGS sequence"/>
</dbReference>
<keyword evidence="8" id="KW-1185">Reference proteome</keyword>
<dbReference type="PROSITE" id="PS00094">
    <property type="entry name" value="C5_MTASE_1"/>
    <property type="match status" value="1"/>
</dbReference>
<keyword evidence="4 5" id="KW-0949">S-adenosyl-L-methionine</keyword>
<feature type="active site" evidence="5">
    <location>
        <position position="515"/>
    </location>
</feature>
<dbReference type="PROSITE" id="PS00095">
    <property type="entry name" value="C5_MTASE_2"/>
    <property type="match status" value="1"/>
</dbReference>
<feature type="region of interest" description="Disordered" evidence="6">
    <location>
        <begin position="648"/>
        <end position="671"/>
    </location>
</feature>
<evidence type="ECO:0000256" key="3">
    <source>
        <dbReference type="ARBA" id="ARBA00022679"/>
    </source>
</evidence>
<dbReference type="Gene3D" id="3.90.120.10">
    <property type="entry name" value="DNA Methylase, subunit A, domain 2"/>
    <property type="match status" value="1"/>
</dbReference>
<accession>A0ABR4PG45</accession>
<sequence length="755" mass="86004">MSRKRPINLDDDGPDLVILKESPSKRSAHSGHSPRTLSTTSSTATTNISNATSEIIRKIPIRSASYHTLETVIDLTDKMSSDSPPEVERMTKDQTPFHSPTVVLDDIMILQDKFEKVEPKQQDIAERSNSRQEMGGFEYDFDVDFFEIEDPEFRQQVPELRDLPVWRVEDVYNAEEQVHAFSAGRRAPKDIKLRNPDIQYPLTDCDKVSYNGLELRPQKVVELSAGDFLRIEHIIRNEYTGQITLRGMQMLRANRCHGILENKLNEVCSFMELDDDDRRGSLQQGAVEVSIREVVGIRILQLTNQPFPIHTRYHEHENEQEALQIGRLILRWQYVCKYKSAADRDNNKWSQRILSRLDEEKIAKNLRATATDLRRCWLNKSTSLADSETKNSAGVRDLLQYLKHEHRLPNDLDVVECTGVRNLSITASKERVLRKAGQKLTYGDGFCGAGGSTQGAKMAGLDVRWGFDFSKDPCATWQHNFPGATCYPMHSQEFCSLPVDEKKCLVDILHLSPPCQYFSPAHTRDGKDDEMNTASLYACGAVIEQVRPRIVTLEQTFGICYKRFEYYLNSLIHQFVALGFSVRWAIVYFPTWGLPSRRNRLIVIAACPGEVLPDMPPAIRSLNGENGLKRFATVNEALEKVRTHLRYNRKDPSVDKETKYPNPKPQYDGNESLRRAMTTNGGGNYHPDGTRDFTLREYAVLQGFPANYKFKGKSIKKQIGNAVPPVVAKHLYRHIIKTLDAADKVTPEASDRIEL</sequence>
<dbReference type="GO" id="GO:0008168">
    <property type="term" value="F:methyltransferase activity"/>
    <property type="evidence" value="ECO:0007669"/>
    <property type="project" value="UniProtKB-KW"/>
</dbReference>
<dbReference type="Gene3D" id="3.40.50.150">
    <property type="entry name" value="Vaccinia Virus protein VP39"/>
    <property type="match status" value="1"/>
</dbReference>
<dbReference type="EC" id="2.1.1.37" evidence="1"/>